<proteinExistence type="predicted"/>
<dbReference type="RefSeq" id="WP_051521645.1">
    <property type="nucleotide sequence ID" value="NZ_KK088640.1"/>
</dbReference>
<organism evidence="1 2">
    <name type="scientific">Rubellimicrobium mesophilum DSM 19309</name>
    <dbReference type="NCBI Taxonomy" id="442562"/>
    <lineage>
        <taxon>Bacteria</taxon>
        <taxon>Pseudomonadati</taxon>
        <taxon>Pseudomonadota</taxon>
        <taxon>Alphaproteobacteria</taxon>
        <taxon>Rhodobacterales</taxon>
        <taxon>Roseobacteraceae</taxon>
        <taxon>Rubellimicrobium</taxon>
    </lineage>
</organism>
<name>A0A017HB06_9RHOB</name>
<dbReference type="AlphaFoldDB" id="A0A017HB06"/>
<evidence type="ECO:0000313" key="2">
    <source>
        <dbReference type="Proteomes" id="UP000019666"/>
    </source>
</evidence>
<dbReference type="HOGENOM" id="CLU_1915553_0_0_5"/>
<reference evidence="1 2" key="1">
    <citation type="submission" date="2013-02" db="EMBL/GenBank/DDBJ databases">
        <authorList>
            <person name="Fiebig A."/>
            <person name="Goeker M."/>
            <person name="Klenk H.-P.P."/>
        </authorList>
    </citation>
    <scope>NUCLEOTIDE SEQUENCE [LARGE SCALE GENOMIC DNA]</scope>
    <source>
        <strain evidence="1 2">DSM 19309</strain>
    </source>
</reference>
<dbReference type="EMBL" id="AOSK01000137">
    <property type="protein sequence ID" value="EYD71490.1"/>
    <property type="molecule type" value="Genomic_DNA"/>
</dbReference>
<dbReference type="OrthoDB" id="5951715at2"/>
<keyword evidence="2" id="KW-1185">Reference proteome</keyword>
<dbReference type="Proteomes" id="UP000019666">
    <property type="component" value="Unassembled WGS sequence"/>
</dbReference>
<evidence type="ECO:0000313" key="1">
    <source>
        <dbReference type="EMBL" id="EYD71490.1"/>
    </source>
</evidence>
<gene>
    <name evidence="1" type="ORF">Rumeso_05013</name>
</gene>
<accession>A0A017HB06</accession>
<comment type="caution">
    <text evidence="1">The sequence shown here is derived from an EMBL/GenBank/DDBJ whole genome shotgun (WGS) entry which is preliminary data.</text>
</comment>
<sequence>MEIASTPCPFGGVRWWLICPKCQRRRTVLYGPSCRLCRGAVHASTLLSREDRLRAKALKIRKRLGQTGGGLLAPFPPRPKHMRWATYWRLRRECQEIEQEVFRAMAKAIGLPLPAEEPEELIPLEGATDDAF</sequence>
<protein>
    <submittedName>
        <fullName evidence="1">Uncharacterized protein</fullName>
    </submittedName>
</protein>